<accession>A0AAJ5VYS8</accession>
<organism evidence="2 3">
    <name type="scientific">Candidatus Devosia phytovorans</name>
    <dbReference type="NCBI Taxonomy" id="3121372"/>
    <lineage>
        <taxon>Bacteria</taxon>
        <taxon>Pseudomonadati</taxon>
        <taxon>Pseudomonadota</taxon>
        <taxon>Alphaproteobacteria</taxon>
        <taxon>Hyphomicrobiales</taxon>
        <taxon>Devosiaceae</taxon>
        <taxon>Devosia</taxon>
    </lineage>
</organism>
<feature type="domain" description="Hemerythrin-like" evidence="1">
    <location>
        <begin position="12"/>
        <end position="144"/>
    </location>
</feature>
<evidence type="ECO:0000313" key="3">
    <source>
        <dbReference type="Proteomes" id="UP001217476"/>
    </source>
</evidence>
<reference evidence="2" key="1">
    <citation type="submission" date="2023-03" db="EMBL/GenBank/DDBJ databases">
        <title>Andean soil-derived lignocellulolytic bacterial consortium as a source of novel taxa and putative plastic-active enzymes.</title>
        <authorList>
            <person name="Diaz-Garcia L."/>
            <person name="Chuvochina M."/>
            <person name="Feuerriegel G."/>
            <person name="Bunk B."/>
            <person name="Sproer C."/>
            <person name="Streit W.R."/>
            <person name="Rodriguez L.M."/>
            <person name="Overmann J."/>
            <person name="Jimenez D.J."/>
        </authorList>
    </citation>
    <scope>NUCLEOTIDE SEQUENCE</scope>
    <source>
        <strain evidence="2">MAG 4196</strain>
    </source>
</reference>
<gene>
    <name evidence="2" type="ORF">P0Y65_10640</name>
</gene>
<dbReference type="AlphaFoldDB" id="A0AAJ5VYS8"/>
<protein>
    <submittedName>
        <fullName evidence="2">Hemerythrin domain-containing protein</fullName>
    </submittedName>
</protein>
<dbReference type="Pfam" id="PF01814">
    <property type="entry name" value="Hemerythrin"/>
    <property type="match status" value="1"/>
</dbReference>
<dbReference type="Proteomes" id="UP001217476">
    <property type="component" value="Chromosome"/>
</dbReference>
<proteinExistence type="predicted"/>
<name>A0AAJ5VYS8_9HYPH</name>
<evidence type="ECO:0000313" key="2">
    <source>
        <dbReference type="EMBL" id="WEK06670.1"/>
    </source>
</evidence>
<dbReference type="Gene3D" id="1.20.120.520">
    <property type="entry name" value="nmb1532 protein domain like"/>
    <property type="match status" value="1"/>
</dbReference>
<dbReference type="InterPro" id="IPR012312">
    <property type="entry name" value="Hemerythrin-like"/>
</dbReference>
<dbReference type="EMBL" id="CP119312">
    <property type="protein sequence ID" value="WEK06670.1"/>
    <property type="molecule type" value="Genomic_DNA"/>
</dbReference>
<evidence type="ECO:0000259" key="1">
    <source>
        <dbReference type="Pfam" id="PF01814"/>
    </source>
</evidence>
<sequence>MLDIVSGSSLRDVMAGHAEQIRLCQTLESIADSLPREIDVALCRDAASAILPIMTRVVQSEQEALTQELAERGPSRMIDLTATVSRILRENAEDLSYAEELQETLRELAEGSRSVSTDALGYMLRSFFESRRRRIALEREILTALAAPDR</sequence>